<keyword evidence="1" id="KW-0812">Transmembrane</keyword>
<proteinExistence type="predicted"/>
<dbReference type="InterPro" id="IPR020846">
    <property type="entry name" value="MFS_dom"/>
</dbReference>
<dbReference type="EMBL" id="CP058910">
    <property type="protein sequence ID" value="QLH78363.1"/>
    <property type="molecule type" value="Genomic_DNA"/>
</dbReference>
<dbReference type="InterPro" id="IPR036259">
    <property type="entry name" value="MFS_trans_sf"/>
</dbReference>
<dbReference type="PANTHER" id="PTHR11360">
    <property type="entry name" value="MONOCARBOXYLATE TRANSPORTER"/>
    <property type="match status" value="1"/>
</dbReference>
<dbReference type="GO" id="GO:0022857">
    <property type="term" value="F:transmembrane transporter activity"/>
    <property type="evidence" value="ECO:0007669"/>
    <property type="project" value="InterPro"/>
</dbReference>
<feature type="transmembrane region" description="Helical" evidence="1">
    <location>
        <begin position="374"/>
        <end position="393"/>
    </location>
</feature>
<evidence type="ECO:0000256" key="1">
    <source>
        <dbReference type="SAM" id="Phobius"/>
    </source>
</evidence>
<organism evidence="3 4">
    <name type="scientific">Halosimplex rubrum</name>
    <dbReference type="NCBI Taxonomy" id="869889"/>
    <lineage>
        <taxon>Archaea</taxon>
        <taxon>Methanobacteriati</taxon>
        <taxon>Methanobacteriota</taxon>
        <taxon>Stenosarchaea group</taxon>
        <taxon>Halobacteria</taxon>
        <taxon>Halobacteriales</taxon>
        <taxon>Haloarculaceae</taxon>
        <taxon>Halosimplex</taxon>
    </lineage>
</organism>
<dbReference type="InterPro" id="IPR011701">
    <property type="entry name" value="MFS"/>
</dbReference>
<dbReference type="AlphaFoldDB" id="A0A7D5P121"/>
<feature type="transmembrane region" description="Helical" evidence="1">
    <location>
        <begin position="20"/>
        <end position="44"/>
    </location>
</feature>
<feature type="transmembrane region" description="Helical" evidence="1">
    <location>
        <begin position="222"/>
        <end position="240"/>
    </location>
</feature>
<dbReference type="OrthoDB" id="359492at2157"/>
<dbReference type="PROSITE" id="PS50850">
    <property type="entry name" value="MFS"/>
    <property type="match status" value="1"/>
</dbReference>
<feature type="transmembrane region" description="Helical" evidence="1">
    <location>
        <begin position="56"/>
        <end position="81"/>
    </location>
</feature>
<feature type="transmembrane region" description="Helical" evidence="1">
    <location>
        <begin position="287"/>
        <end position="305"/>
    </location>
</feature>
<evidence type="ECO:0000259" key="2">
    <source>
        <dbReference type="PROSITE" id="PS50850"/>
    </source>
</evidence>
<feature type="transmembrane region" description="Helical" evidence="1">
    <location>
        <begin position="88"/>
        <end position="106"/>
    </location>
</feature>
<feature type="transmembrane region" description="Helical" evidence="1">
    <location>
        <begin position="346"/>
        <end position="368"/>
    </location>
</feature>
<keyword evidence="1" id="KW-0472">Membrane</keyword>
<accession>A0A7D5P121</accession>
<dbReference type="GeneID" id="56079022"/>
<dbReference type="RefSeq" id="WP_179908267.1">
    <property type="nucleotide sequence ID" value="NZ_CP058910.1"/>
</dbReference>
<evidence type="ECO:0000313" key="4">
    <source>
        <dbReference type="Proteomes" id="UP000509667"/>
    </source>
</evidence>
<reference evidence="3 4" key="1">
    <citation type="submission" date="2020-07" db="EMBL/GenBank/DDBJ databases">
        <title>Halosimplex pelagicum sp. nov. and Halosimplex rubrum sp. nov., isolated from salted brown alga Laminaria, and emended description of the genus Halosimplex.</title>
        <authorList>
            <person name="Cui H."/>
        </authorList>
    </citation>
    <scope>NUCLEOTIDE SEQUENCE [LARGE SCALE GENOMIC DNA]</scope>
    <source>
        <strain evidence="3 4">R27</strain>
    </source>
</reference>
<gene>
    <name evidence="3" type="ORF">HZS55_14125</name>
</gene>
<dbReference type="Proteomes" id="UP000509667">
    <property type="component" value="Chromosome"/>
</dbReference>
<keyword evidence="4" id="KW-1185">Reference proteome</keyword>
<evidence type="ECO:0000313" key="3">
    <source>
        <dbReference type="EMBL" id="QLH78363.1"/>
    </source>
</evidence>
<name>A0A7D5P121_9EURY</name>
<feature type="transmembrane region" description="Helical" evidence="1">
    <location>
        <begin position="112"/>
        <end position="133"/>
    </location>
</feature>
<feature type="domain" description="Major facilitator superfamily (MFS) profile" evidence="2">
    <location>
        <begin position="19"/>
        <end position="400"/>
    </location>
</feature>
<feature type="transmembrane region" description="Helical" evidence="1">
    <location>
        <begin position="311"/>
        <end position="334"/>
    </location>
</feature>
<dbReference type="Gene3D" id="1.20.1250.20">
    <property type="entry name" value="MFS general substrate transporter like domains"/>
    <property type="match status" value="1"/>
</dbReference>
<dbReference type="KEGG" id="hrr:HZS55_14125"/>
<keyword evidence="1" id="KW-1133">Transmembrane helix</keyword>
<feature type="transmembrane region" description="Helical" evidence="1">
    <location>
        <begin position="145"/>
        <end position="167"/>
    </location>
</feature>
<dbReference type="SUPFAM" id="SSF103473">
    <property type="entry name" value="MFS general substrate transporter"/>
    <property type="match status" value="1"/>
</dbReference>
<feature type="transmembrane region" description="Helical" evidence="1">
    <location>
        <begin position="173"/>
        <end position="195"/>
    </location>
</feature>
<dbReference type="InterPro" id="IPR050327">
    <property type="entry name" value="Proton-linked_MCT"/>
</dbReference>
<protein>
    <submittedName>
        <fullName evidence="3">MFS transporter</fullName>
    </submittedName>
</protein>
<feature type="transmembrane region" description="Helical" evidence="1">
    <location>
        <begin position="252"/>
        <end position="275"/>
    </location>
</feature>
<sequence length="401" mass="41623">MTTTEHPVAHEAALDSLRGWLIVALGVCMLTLIWGTVFTFTVYADRLAATFALTAVQVSSVFSITSAALLAVGGLFGVFAARFTLRPVFALVAVGLAGSIALLQIADSFASVVLAFAVLGTAGGTAFTIIISLAPQWFDDYQGLAMSITMTGVGLGPLVMPQAWLWLFERTSFQTGFAAVVGLTAVFVGASSLVYRRPPGTAQDSDPVNPEWVRRRLSDRRFLSTAVGFPLVFTWFYVLSAHLVDILTANSIGMGVAAAGISIIGGVSVVTRIAGGYVGDRVGLQPTFLASAGLAGVCALVLPFVHSTVFAYAALLGFGIALGPLATLWSPIILTAFGQENATATVGLLNVSTAVFALVAPTGASVLHRVTGGWVVPLVALGIVTILGLGFFYTGTSQARV</sequence>
<dbReference type="Pfam" id="PF07690">
    <property type="entry name" value="MFS_1"/>
    <property type="match status" value="1"/>
</dbReference>